<evidence type="ECO:0000256" key="2">
    <source>
        <dbReference type="ARBA" id="ARBA00022908"/>
    </source>
</evidence>
<dbReference type="Gene3D" id="1.10.150.130">
    <property type="match status" value="1"/>
</dbReference>
<feature type="domain" description="Core-binding (CB)" evidence="7">
    <location>
        <begin position="10"/>
        <end position="90"/>
    </location>
</feature>
<evidence type="ECO:0000259" key="7">
    <source>
        <dbReference type="PROSITE" id="PS51900"/>
    </source>
</evidence>
<name>A0A2A2C9G7_ECOLX</name>
<dbReference type="Proteomes" id="UP000218543">
    <property type="component" value="Unassembled WGS sequence"/>
</dbReference>
<proteinExistence type="inferred from homology"/>
<dbReference type="GO" id="GO:0015074">
    <property type="term" value="P:DNA integration"/>
    <property type="evidence" value="ECO:0007669"/>
    <property type="project" value="UniProtKB-KW"/>
</dbReference>
<dbReference type="InterPro" id="IPR013762">
    <property type="entry name" value="Integrase-like_cat_sf"/>
</dbReference>
<dbReference type="InterPro" id="IPR044068">
    <property type="entry name" value="CB"/>
</dbReference>
<dbReference type="Pfam" id="PF00589">
    <property type="entry name" value="Phage_integrase"/>
    <property type="match status" value="1"/>
</dbReference>
<evidence type="ECO:0000256" key="3">
    <source>
        <dbReference type="ARBA" id="ARBA00023125"/>
    </source>
</evidence>
<dbReference type="CDD" id="cd00397">
    <property type="entry name" value="DNA_BRE_C"/>
    <property type="match status" value="1"/>
</dbReference>
<dbReference type="InterPro" id="IPR011010">
    <property type="entry name" value="DNA_brk_join_enz"/>
</dbReference>
<dbReference type="InterPro" id="IPR050090">
    <property type="entry name" value="Tyrosine_recombinase_XerCD"/>
</dbReference>
<accession>A0A2A2C9G7</accession>
<dbReference type="PROSITE" id="PS51900">
    <property type="entry name" value="CB"/>
    <property type="match status" value="1"/>
</dbReference>
<dbReference type="InterPro" id="IPR010998">
    <property type="entry name" value="Integrase_recombinase_N"/>
</dbReference>
<comment type="caution">
    <text evidence="8">The sequence shown here is derived from an EMBL/GenBank/DDBJ whole genome shotgun (WGS) entry which is preliminary data.</text>
</comment>
<keyword evidence="2" id="KW-0229">DNA integration</keyword>
<organism evidence="8 9">
    <name type="scientific">Escherichia coli</name>
    <dbReference type="NCBI Taxonomy" id="562"/>
    <lineage>
        <taxon>Bacteria</taxon>
        <taxon>Pseudomonadati</taxon>
        <taxon>Pseudomonadota</taxon>
        <taxon>Gammaproteobacteria</taxon>
        <taxon>Enterobacterales</taxon>
        <taxon>Enterobacteriaceae</taxon>
        <taxon>Escherichia</taxon>
    </lineage>
</organism>
<dbReference type="PANTHER" id="PTHR30349">
    <property type="entry name" value="PHAGE INTEGRASE-RELATED"/>
    <property type="match status" value="1"/>
</dbReference>
<comment type="similarity">
    <text evidence="1">Belongs to the 'phage' integrase family.</text>
</comment>
<dbReference type="PROSITE" id="PS51898">
    <property type="entry name" value="TYR_RECOMBINASE"/>
    <property type="match status" value="1"/>
</dbReference>
<dbReference type="Pfam" id="PF13495">
    <property type="entry name" value="Phage_int_SAM_4"/>
    <property type="match status" value="1"/>
</dbReference>
<dbReference type="Gene3D" id="1.10.443.10">
    <property type="entry name" value="Intergrase catalytic core"/>
    <property type="match status" value="1"/>
</dbReference>
<reference evidence="8 9" key="1">
    <citation type="submission" date="2016-12" db="EMBL/GenBank/DDBJ databases">
        <title>Real-Time Genomic Investigation Underlying the Public Health Response to a Shiga Toxin-Producing Escherichia Coli O26:H11 Outbreak in a Nursery.</title>
        <authorList>
            <person name="Ferdous M."/>
            <person name="Moran-Gilad J."/>
            <person name="Rossen J.W."/>
            <person name="Gdalevich M."/>
        </authorList>
    </citation>
    <scope>NUCLEOTIDE SEQUENCE [LARGE SCALE GENOMIC DNA]</scope>
    <source>
        <strain evidence="8 9">STEC 514-2</strain>
    </source>
</reference>
<dbReference type="EMBL" id="MRVZ01000057">
    <property type="protein sequence ID" value="PAU21496.1"/>
    <property type="molecule type" value="Genomic_DNA"/>
</dbReference>
<dbReference type="SUPFAM" id="SSF56349">
    <property type="entry name" value="DNA breaking-rejoining enzymes"/>
    <property type="match status" value="1"/>
</dbReference>
<dbReference type="GO" id="GO:0003677">
    <property type="term" value="F:DNA binding"/>
    <property type="evidence" value="ECO:0007669"/>
    <property type="project" value="UniProtKB-UniRule"/>
</dbReference>
<evidence type="ECO:0000259" key="6">
    <source>
        <dbReference type="PROSITE" id="PS51898"/>
    </source>
</evidence>
<evidence type="ECO:0000313" key="8">
    <source>
        <dbReference type="EMBL" id="PAU21496.1"/>
    </source>
</evidence>
<sequence>MQNDDSVTKITWEQLLEEYFFSKNLRPDTEWSYCKVVRVFREFIGDILPGEVTVRDVQRYRRYVLKEQKRREVTWNNKVAHLRAIMGFGIKMKLLPQTENPLVKASVASTEKKKKTLSDNQMLRVYLVVQRFAEAEEQNMVNSRRRNAIYPAWYWLTVLDVLRYTGMRFNQLKHIRVRDVCLDESIIDLKLEGSKTHREWGVPLVAPLKVSMEKLLERARQCGAGDDDYLFDVCRFSEPISADRYQYCPVRAHQTVRSFFRRLSRECGFPVSPHRFRHTLATRLMKYPERNLHLVKSILGHRSLTTTMGYVDVCMESAAQTLEDALSLYTDERTVSKICKGGNKS</sequence>
<protein>
    <submittedName>
        <fullName evidence="8">Recombinase XerD</fullName>
    </submittedName>
</protein>
<dbReference type="PANTHER" id="PTHR30349:SF41">
    <property type="entry name" value="INTEGRASE_RECOMBINASE PROTEIN MJ0367-RELATED"/>
    <property type="match status" value="1"/>
</dbReference>
<evidence type="ECO:0000313" key="9">
    <source>
        <dbReference type="Proteomes" id="UP000218543"/>
    </source>
</evidence>
<gene>
    <name evidence="8" type="ORF">BTQ06_17020</name>
</gene>
<dbReference type="RefSeq" id="WP_095586108.1">
    <property type="nucleotide sequence ID" value="NZ_MRVZ01000057.1"/>
</dbReference>
<dbReference type="GO" id="GO:0006310">
    <property type="term" value="P:DNA recombination"/>
    <property type="evidence" value="ECO:0007669"/>
    <property type="project" value="UniProtKB-KW"/>
</dbReference>
<dbReference type="InterPro" id="IPR004107">
    <property type="entry name" value="Integrase_SAM-like_N"/>
</dbReference>
<evidence type="ECO:0000256" key="1">
    <source>
        <dbReference type="ARBA" id="ARBA00008857"/>
    </source>
</evidence>
<keyword evidence="4" id="KW-0233">DNA recombination</keyword>
<dbReference type="InterPro" id="IPR002104">
    <property type="entry name" value="Integrase_catalytic"/>
</dbReference>
<feature type="domain" description="Tyr recombinase" evidence="6">
    <location>
        <begin position="112"/>
        <end position="323"/>
    </location>
</feature>
<dbReference type="AlphaFoldDB" id="A0A2A2C9G7"/>
<keyword evidence="3 5" id="KW-0238">DNA-binding</keyword>
<evidence type="ECO:0000256" key="4">
    <source>
        <dbReference type="ARBA" id="ARBA00023172"/>
    </source>
</evidence>
<evidence type="ECO:0000256" key="5">
    <source>
        <dbReference type="PROSITE-ProRule" id="PRU01248"/>
    </source>
</evidence>